<evidence type="ECO:0000313" key="4">
    <source>
        <dbReference type="Proteomes" id="UP000030635"/>
    </source>
</evidence>
<protein>
    <submittedName>
        <fullName evidence="3">Stage III sporulation protein AF</fullName>
    </submittedName>
</protein>
<keyword evidence="2" id="KW-1133">Transmembrane helix</keyword>
<feature type="transmembrane region" description="Helical" evidence="2">
    <location>
        <begin position="6"/>
        <end position="24"/>
    </location>
</feature>
<accession>A0A0A7FTM9</accession>
<evidence type="ECO:0000313" key="3">
    <source>
        <dbReference type="EMBL" id="AIY82908.1"/>
    </source>
</evidence>
<dbReference type="Proteomes" id="UP000030635">
    <property type="component" value="Chromosome"/>
</dbReference>
<dbReference type="HOGENOM" id="CLU_094201_1_0_9"/>
<evidence type="ECO:0000256" key="2">
    <source>
        <dbReference type="SAM" id="Phobius"/>
    </source>
</evidence>
<proteinExistence type="predicted"/>
<organism evidence="3 4">
    <name type="scientific">Clostridium baratii str. Sullivan</name>
    <dbReference type="NCBI Taxonomy" id="1415775"/>
    <lineage>
        <taxon>Bacteria</taxon>
        <taxon>Bacillati</taxon>
        <taxon>Bacillota</taxon>
        <taxon>Clostridia</taxon>
        <taxon>Eubacteriales</taxon>
        <taxon>Clostridiaceae</taxon>
        <taxon>Clostridium</taxon>
    </lineage>
</organism>
<dbReference type="RefSeq" id="WP_039315855.1">
    <property type="nucleotide sequence ID" value="NZ_CP006905.1"/>
</dbReference>
<sequence>METLKEFVITLVTTMILITAVELIAPDNSMKKYLKFVLGLILIVVILNPILKFFNVGENELKNSISSYEKNLKEKEADNDINVDSNKLREESFKNNFNKNCENMLKNEFKDMEFKCEVDCNIDFKGVKFDISSIKVYIKDKKVKKVVNVEKVEIDTSKESKKKENKNEEYKDVVNFLKSELEISESKINIYKMK</sequence>
<dbReference type="EMBL" id="CP006905">
    <property type="protein sequence ID" value="AIY82908.1"/>
    <property type="molecule type" value="Genomic_DNA"/>
</dbReference>
<name>A0A0A7FTM9_9CLOT</name>
<dbReference type="AlphaFoldDB" id="A0A0A7FTM9"/>
<reference evidence="3 4" key="1">
    <citation type="journal article" date="2015" name="Infect. Genet. Evol.">
        <title>Genomic sequences of six botulinum neurotoxin-producing strains representing three clostridial species illustrate the mobility and diversity of botulinum neurotoxin genes.</title>
        <authorList>
            <person name="Smith T.J."/>
            <person name="Hill K.K."/>
            <person name="Xie G."/>
            <person name="Foley B.T."/>
            <person name="Williamson C.H."/>
            <person name="Foster J.T."/>
            <person name="Johnson S.L."/>
            <person name="Chertkov O."/>
            <person name="Teshima H."/>
            <person name="Gibbons H.S."/>
            <person name="Johnsky L.A."/>
            <person name="Karavis M.A."/>
            <person name="Smith L.A."/>
        </authorList>
    </citation>
    <scope>NUCLEOTIDE SEQUENCE [LARGE SCALE GENOMIC DNA]</scope>
    <source>
        <strain evidence="3">Sullivan</strain>
    </source>
</reference>
<keyword evidence="1" id="KW-0175">Coiled coil</keyword>
<keyword evidence="2" id="KW-0812">Transmembrane</keyword>
<dbReference type="OrthoDB" id="2375554at2"/>
<keyword evidence="4" id="KW-1185">Reference proteome</keyword>
<dbReference type="KEGG" id="cbv:U729_2657"/>
<dbReference type="STRING" id="1561.NPD11_369"/>
<feature type="coiled-coil region" evidence="1">
    <location>
        <begin position="160"/>
        <end position="187"/>
    </location>
</feature>
<feature type="transmembrane region" description="Helical" evidence="2">
    <location>
        <begin position="36"/>
        <end position="54"/>
    </location>
</feature>
<dbReference type="InterPro" id="IPR014245">
    <property type="entry name" value="Spore_III_AF"/>
</dbReference>
<dbReference type="NCBIfam" id="TIGR02896">
    <property type="entry name" value="spore_III_AF"/>
    <property type="match status" value="1"/>
</dbReference>
<keyword evidence="2" id="KW-0472">Membrane</keyword>
<evidence type="ECO:0000256" key="1">
    <source>
        <dbReference type="SAM" id="Coils"/>
    </source>
</evidence>
<dbReference type="Pfam" id="PF09581">
    <property type="entry name" value="Spore_III_AF"/>
    <property type="match status" value="1"/>
</dbReference>
<gene>
    <name evidence="3" type="primary">spoIIIAF</name>
    <name evidence="3" type="ORF">U729_2657</name>
</gene>
<dbReference type="eggNOG" id="ENOG503322G">
    <property type="taxonomic scope" value="Bacteria"/>
</dbReference>